<evidence type="ECO:0000313" key="2">
    <source>
        <dbReference type="Proteomes" id="UP000031036"/>
    </source>
</evidence>
<reference evidence="1 2" key="1">
    <citation type="submission" date="2014-11" db="EMBL/GenBank/DDBJ databases">
        <title>Genetic blueprint of the zoonotic pathogen Toxocara canis.</title>
        <authorList>
            <person name="Zhu X.-Q."/>
            <person name="Korhonen P.K."/>
            <person name="Cai H."/>
            <person name="Young N.D."/>
            <person name="Nejsum P."/>
            <person name="von Samson-Himmelstjerna G."/>
            <person name="Boag P.R."/>
            <person name="Tan P."/>
            <person name="Li Q."/>
            <person name="Min J."/>
            <person name="Yang Y."/>
            <person name="Wang X."/>
            <person name="Fang X."/>
            <person name="Hall R.S."/>
            <person name="Hofmann A."/>
            <person name="Sternberg P.W."/>
            <person name="Jex A.R."/>
            <person name="Gasser R.B."/>
        </authorList>
    </citation>
    <scope>NUCLEOTIDE SEQUENCE [LARGE SCALE GENOMIC DNA]</scope>
    <source>
        <strain evidence="1">PN_DK_2014</strain>
    </source>
</reference>
<comment type="caution">
    <text evidence="1">The sequence shown here is derived from an EMBL/GenBank/DDBJ whole genome shotgun (WGS) entry which is preliminary data.</text>
</comment>
<protein>
    <submittedName>
        <fullName evidence="1">Uncharacterized protein</fullName>
    </submittedName>
</protein>
<organism evidence="1 2">
    <name type="scientific">Toxocara canis</name>
    <name type="common">Canine roundworm</name>
    <dbReference type="NCBI Taxonomy" id="6265"/>
    <lineage>
        <taxon>Eukaryota</taxon>
        <taxon>Metazoa</taxon>
        <taxon>Ecdysozoa</taxon>
        <taxon>Nematoda</taxon>
        <taxon>Chromadorea</taxon>
        <taxon>Rhabditida</taxon>
        <taxon>Spirurina</taxon>
        <taxon>Ascaridomorpha</taxon>
        <taxon>Ascaridoidea</taxon>
        <taxon>Toxocaridae</taxon>
        <taxon>Toxocara</taxon>
    </lineage>
</organism>
<keyword evidence="2" id="KW-1185">Reference proteome</keyword>
<dbReference type="AlphaFoldDB" id="A0A0B2VNC9"/>
<evidence type="ECO:0000313" key="1">
    <source>
        <dbReference type="EMBL" id="KHN82555.1"/>
    </source>
</evidence>
<name>A0A0B2VNC9_TOXCA</name>
<sequence>MARGSRYRYAKCVLLEIAVDVLYDLRHAKSRLVIYDTCCDYSNGMKMKLNYPPLFAEQIYDDKYFKYQCPAEDGIYSYSAITAHNLCNATQWPQLNGKCPGMTDTVVSSYVATGEPVAFNPVNGDFQERRFEMLHTSIKH</sequence>
<proteinExistence type="predicted"/>
<accession>A0A0B2VNC9</accession>
<gene>
    <name evidence="1" type="ORF">Tcan_04624</name>
</gene>
<dbReference type="Proteomes" id="UP000031036">
    <property type="component" value="Unassembled WGS sequence"/>
</dbReference>
<dbReference type="EMBL" id="JPKZ01001337">
    <property type="protein sequence ID" value="KHN82555.1"/>
    <property type="molecule type" value="Genomic_DNA"/>
</dbReference>